<gene>
    <name evidence="1" type="ORF">HICCMSTLAB_LOCUS6776</name>
</gene>
<proteinExistence type="predicted"/>
<keyword evidence="2" id="KW-1185">Reference proteome</keyword>
<dbReference type="Proteomes" id="UP000786811">
    <property type="component" value="Unassembled WGS sequence"/>
</dbReference>
<dbReference type="PANTHER" id="PTHR47027">
    <property type="entry name" value="REVERSE TRANSCRIPTASE DOMAIN-CONTAINING PROTEIN"/>
    <property type="match status" value="1"/>
</dbReference>
<reference evidence="1" key="1">
    <citation type="submission" date="2021-04" db="EMBL/GenBank/DDBJ databases">
        <authorList>
            <person name="Chebbi M.A.C M."/>
        </authorList>
    </citation>
    <scope>NUCLEOTIDE SEQUENCE</scope>
</reference>
<dbReference type="OrthoDB" id="1421278at2759"/>
<evidence type="ECO:0000313" key="1">
    <source>
        <dbReference type="EMBL" id="CAG5093379.1"/>
    </source>
</evidence>
<dbReference type="PANTHER" id="PTHR47027:SF20">
    <property type="entry name" value="REVERSE TRANSCRIPTASE-LIKE PROTEIN WITH RNA-DIRECTED DNA POLYMERASE DOMAIN"/>
    <property type="match status" value="1"/>
</dbReference>
<dbReference type="EMBL" id="CAJNRD030001120">
    <property type="protein sequence ID" value="CAG5093379.1"/>
    <property type="molecule type" value="Genomic_DNA"/>
</dbReference>
<evidence type="ECO:0000313" key="2">
    <source>
        <dbReference type="Proteomes" id="UP000786811"/>
    </source>
</evidence>
<protein>
    <submittedName>
        <fullName evidence="1">Uncharacterized protein</fullName>
    </submittedName>
</protein>
<comment type="caution">
    <text evidence="1">The sequence shown here is derived from an EMBL/GenBank/DDBJ whole genome shotgun (WGS) entry which is preliminary data.</text>
</comment>
<dbReference type="AlphaFoldDB" id="A0A8J2ML58"/>
<name>A0A8J2ML58_COTCN</name>
<sequence>MYWSPLVGQCLQTTPVNHLYSVLESAITVAAQSSKMYRTLSSSHILATLKLYCDENGLIVNTLKTKILACRASGRMSRKPYSFFYKGQKIEIVKSCMYLGIPFTTSTAGTMATDMAVKKAKIASNVVLNTLSKLKSDTWNSKIKIFNSMVKSTLTYQAHIWGLNQNLLDKLESAHLYFFKRLFSLPKCTPNYALRLELGLEHILVQVIKNACRWIIRVLKMPDSRLPKICLLRLCESQSYSEEKFNWLLRLRALLKPINEDSMLDNLSLSVWLNRTEIIVNKYKLYCRQLDANRYAQSSILQLTRTSLWPPARLLHICPHNLAKSKIQLRLACTLAFNISINRTIYRFKPDKICTQCHRFQEETVIHLLAECPCYERLRLKYLQQWIIDEDNYNLLTILEEDSLNSTKALFSFLTDVVKLRNNNSSPLNT</sequence>
<accession>A0A8J2ML58</accession>
<organism evidence="1 2">
    <name type="scientific">Cotesia congregata</name>
    <name type="common">Parasitoid wasp</name>
    <name type="synonym">Apanteles congregatus</name>
    <dbReference type="NCBI Taxonomy" id="51543"/>
    <lineage>
        <taxon>Eukaryota</taxon>
        <taxon>Metazoa</taxon>
        <taxon>Ecdysozoa</taxon>
        <taxon>Arthropoda</taxon>
        <taxon>Hexapoda</taxon>
        <taxon>Insecta</taxon>
        <taxon>Pterygota</taxon>
        <taxon>Neoptera</taxon>
        <taxon>Endopterygota</taxon>
        <taxon>Hymenoptera</taxon>
        <taxon>Apocrita</taxon>
        <taxon>Ichneumonoidea</taxon>
        <taxon>Braconidae</taxon>
        <taxon>Microgastrinae</taxon>
        <taxon>Cotesia</taxon>
    </lineage>
</organism>